<name>A0A8H5GKJ9_9AGAR</name>
<accession>A0A8H5GKJ9</accession>
<gene>
    <name evidence="2" type="ORF">D9757_011879</name>
</gene>
<evidence type="ECO:0000259" key="1">
    <source>
        <dbReference type="Pfam" id="PF00651"/>
    </source>
</evidence>
<keyword evidence="3" id="KW-1185">Reference proteome</keyword>
<comment type="caution">
    <text evidence="2">The sequence shown here is derived from an EMBL/GenBank/DDBJ whole genome shotgun (WGS) entry which is preliminary data.</text>
</comment>
<dbReference type="InterPro" id="IPR011333">
    <property type="entry name" value="SKP1/BTB/POZ_sf"/>
</dbReference>
<dbReference type="InterPro" id="IPR000210">
    <property type="entry name" value="BTB/POZ_dom"/>
</dbReference>
<dbReference type="SUPFAM" id="SSF54695">
    <property type="entry name" value="POZ domain"/>
    <property type="match status" value="1"/>
</dbReference>
<evidence type="ECO:0000313" key="2">
    <source>
        <dbReference type="EMBL" id="KAF5366627.1"/>
    </source>
</evidence>
<dbReference type="OrthoDB" id="3184970at2759"/>
<protein>
    <recommendedName>
        <fullName evidence="1">BTB domain-containing protein</fullName>
    </recommendedName>
</protein>
<dbReference type="Gene3D" id="3.30.710.10">
    <property type="entry name" value="Potassium Channel Kv1.1, Chain A"/>
    <property type="match status" value="1"/>
</dbReference>
<proteinExistence type="predicted"/>
<organism evidence="2 3">
    <name type="scientific">Collybiopsis confluens</name>
    <dbReference type="NCBI Taxonomy" id="2823264"/>
    <lineage>
        <taxon>Eukaryota</taxon>
        <taxon>Fungi</taxon>
        <taxon>Dikarya</taxon>
        <taxon>Basidiomycota</taxon>
        <taxon>Agaricomycotina</taxon>
        <taxon>Agaricomycetes</taxon>
        <taxon>Agaricomycetidae</taxon>
        <taxon>Agaricales</taxon>
        <taxon>Marasmiineae</taxon>
        <taxon>Omphalotaceae</taxon>
        <taxon>Collybiopsis</taxon>
    </lineage>
</organism>
<dbReference type="AlphaFoldDB" id="A0A8H5GKJ9"/>
<reference evidence="2 3" key="1">
    <citation type="journal article" date="2020" name="ISME J.">
        <title>Uncovering the hidden diversity of litter-decomposition mechanisms in mushroom-forming fungi.</title>
        <authorList>
            <person name="Floudas D."/>
            <person name="Bentzer J."/>
            <person name="Ahren D."/>
            <person name="Johansson T."/>
            <person name="Persson P."/>
            <person name="Tunlid A."/>
        </authorList>
    </citation>
    <scope>NUCLEOTIDE SEQUENCE [LARGE SCALE GENOMIC DNA]</scope>
    <source>
        <strain evidence="2 3">CBS 406.79</strain>
    </source>
</reference>
<dbReference type="Pfam" id="PF00651">
    <property type="entry name" value="BTB"/>
    <property type="match status" value="1"/>
</dbReference>
<dbReference type="EMBL" id="JAACJN010000151">
    <property type="protein sequence ID" value="KAF5366627.1"/>
    <property type="molecule type" value="Genomic_DNA"/>
</dbReference>
<dbReference type="Proteomes" id="UP000518752">
    <property type="component" value="Unassembled WGS sequence"/>
</dbReference>
<feature type="domain" description="BTB" evidence="1">
    <location>
        <begin position="25"/>
        <end position="121"/>
    </location>
</feature>
<sequence length="277" mass="31651">MDLSEADSTFPDDFQFGGTNQVQAQDADVVIRSSDNLEFHLHKKYLEFATGGFPSADTPTNEEVVKLPETASTLEYLFQFVYPQRHPSLDRLGFAQLIELAEAAEKYEVYGALTACHLTLREFLPIHPKQILKFACAHQIVPLVERLAPIMIDTPLSDIREALALSPYFFVEWVNSCLFIMQSLFREQYLQLAIALAQSRPIHRCDNFNIFSRVVLQKLDKPSNLMMGNLENMFNIRAIGGLDNLQVCCMQESRKWYHGVRERVAKIPDFSLSRSVE</sequence>
<evidence type="ECO:0000313" key="3">
    <source>
        <dbReference type="Proteomes" id="UP000518752"/>
    </source>
</evidence>